<dbReference type="CDD" id="cd03257">
    <property type="entry name" value="ABC_NikE_OppD_transporters"/>
    <property type="match status" value="1"/>
</dbReference>
<dbReference type="RefSeq" id="WP_095266088.1">
    <property type="nucleotide sequence ID" value="NZ_NPBY01000046.1"/>
</dbReference>
<keyword evidence="7" id="KW-0472">Membrane</keyword>
<dbReference type="OrthoDB" id="9802264at2"/>
<evidence type="ECO:0000256" key="4">
    <source>
        <dbReference type="ARBA" id="ARBA00022475"/>
    </source>
</evidence>
<dbReference type="GO" id="GO:0005886">
    <property type="term" value="C:plasma membrane"/>
    <property type="evidence" value="ECO:0007669"/>
    <property type="project" value="UniProtKB-SubCell"/>
</dbReference>
<dbReference type="InterPro" id="IPR027417">
    <property type="entry name" value="P-loop_NTPase"/>
</dbReference>
<evidence type="ECO:0000256" key="6">
    <source>
        <dbReference type="ARBA" id="ARBA00022840"/>
    </source>
</evidence>
<comment type="subcellular location">
    <subcellularLocation>
        <location evidence="1">Cell membrane</location>
        <topology evidence="1">Peripheral membrane protein</topology>
    </subcellularLocation>
</comment>
<dbReference type="Proteomes" id="UP000215596">
    <property type="component" value="Unassembled WGS sequence"/>
</dbReference>
<dbReference type="SMART" id="SM00382">
    <property type="entry name" value="AAA"/>
    <property type="match status" value="1"/>
</dbReference>
<evidence type="ECO:0000256" key="5">
    <source>
        <dbReference type="ARBA" id="ARBA00022741"/>
    </source>
</evidence>
<keyword evidence="6 9" id="KW-0067">ATP-binding</keyword>
<comment type="similarity">
    <text evidence="2">Belongs to the ABC transporter superfamily.</text>
</comment>
<dbReference type="SUPFAM" id="SSF52540">
    <property type="entry name" value="P-loop containing nucleoside triphosphate hydrolases"/>
    <property type="match status" value="1"/>
</dbReference>
<dbReference type="PROSITE" id="PS00211">
    <property type="entry name" value="ABC_TRANSPORTER_1"/>
    <property type="match status" value="1"/>
</dbReference>
<dbReference type="EMBL" id="NPBY01000046">
    <property type="protein sequence ID" value="PAD75251.1"/>
    <property type="molecule type" value="Genomic_DNA"/>
</dbReference>
<dbReference type="AlphaFoldDB" id="A0A268EQ85"/>
<evidence type="ECO:0000256" key="1">
    <source>
        <dbReference type="ARBA" id="ARBA00004202"/>
    </source>
</evidence>
<dbReference type="InterPro" id="IPR003439">
    <property type="entry name" value="ABC_transporter-like_ATP-bd"/>
</dbReference>
<dbReference type="PANTHER" id="PTHR43297">
    <property type="entry name" value="OLIGOPEPTIDE TRANSPORT ATP-BINDING PROTEIN APPD"/>
    <property type="match status" value="1"/>
</dbReference>
<evidence type="ECO:0000256" key="7">
    <source>
        <dbReference type="ARBA" id="ARBA00023136"/>
    </source>
</evidence>
<dbReference type="InterPro" id="IPR050388">
    <property type="entry name" value="ABC_Ni/Peptide_Import"/>
</dbReference>
<sequence length="340" mass="37799">MSEAPLLEVKDLKTHFHTERGKVTAVNGVSFSMHKGEIIGIVGESGCGKSVMSQSILRLLDHTDSIAYEGEVLFENENLLELPLSKLRAIRGDDISMIFQDPLTSLSPVYTIGNQIMEVIRLHQKKSKQEAYQQAIDILRLTGIPSPEIRVNEYPHQLSGGMQQRVMIAMALACEPKLLIADEPTTALDVTIQAQILELITDLNERLGMGVLFITHDLGVVSELCTGVKVMYLGQIVEEADTKSLFDKPLHPYTQGLIQSIPKLDGDRNDKLHVIEGTVPSLTDVPKGCGFSTRCPFADEKCRSEEPPMRHADEQHKVKCWHYASINRLEGSETTRDSIN</sequence>
<evidence type="ECO:0000256" key="2">
    <source>
        <dbReference type="ARBA" id="ARBA00005417"/>
    </source>
</evidence>
<proteinExistence type="inferred from homology"/>
<dbReference type="GO" id="GO:0005524">
    <property type="term" value="F:ATP binding"/>
    <property type="evidence" value="ECO:0007669"/>
    <property type="project" value="UniProtKB-KW"/>
</dbReference>
<name>A0A268EQ85_9BACL</name>
<dbReference type="InterPro" id="IPR017871">
    <property type="entry name" value="ABC_transporter-like_CS"/>
</dbReference>
<dbReference type="PROSITE" id="PS50893">
    <property type="entry name" value="ABC_TRANSPORTER_2"/>
    <property type="match status" value="1"/>
</dbReference>
<evidence type="ECO:0000256" key="3">
    <source>
        <dbReference type="ARBA" id="ARBA00022448"/>
    </source>
</evidence>
<evidence type="ECO:0000313" key="9">
    <source>
        <dbReference type="EMBL" id="PAD75251.1"/>
    </source>
</evidence>
<dbReference type="GO" id="GO:0016887">
    <property type="term" value="F:ATP hydrolysis activity"/>
    <property type="evidence" value="ECO:0007669"/>
    <property type="project" value="InterPro"/>
</dbReference>
<dbReference type="Gene3D" id="3.40.50.300">
    <property type="entry name" value="P-loop containing nucleotide triphosphate hydrolases"/>
    <property type="match status" value="1"/>
</dbReference>
<dbReference type="PANTHER" id="PTHR43297:SF2">
    <property type="entry name" value="DIPEPTIDE TRANSPORT ATP-BINDING PROTEIN DPPD"/>
    <property type="match status" value="1"/>
</dbReference>
<dbReference type="InterPro" id="IPR003593">
    <property type="entry name" value="AAA+_ATPase"/>
</dbReference>
<keyword evidence="4" id="KW-1003">Cell membrane</keyword>
<organism evidence="9 10">
    <name type="scientific">Paenibacillus campinasensis</name>
    <dbReference type="NCBI Taxonomy" id="66347"/>
    <lineage>
        <taxon>Bacteria</taxon>
        <taxon>Bacillati</taxon>
        <taxon>Bacillota</taxon>
        <taxon>Bacilli</taxon>
        <taxon>Bacillales</taxon>
        <taxon>Paenibacillaceae</taxon>
        <taxon>Paenibacillus</taxon>
    </lineage>
</organism>
<dbReference type="FunFam" id="3.40.50.300:FF:000016">
    <property type="entry name" value="Oligopeptide ABC transporter ATP-binding component"/>
    <property type="match status" value="1"/>
</dbReference>
<feature type="domain" description="ABC transporter" evidence="8">
    <location>
        <begin position="7"/>
        <end position="258"/>
    </location>
</feature>
<evidence type="ECO:0000259" key="8">
    <source>
        <dbReference type="PROSITE" id="PS50893"/>
    </source>
</evidence>
<accession>A0A268EQ85</accession>
<dbReference type="NCBIfam" id="TIGR01727">
    <property type="entry name" value="oligo_HPY"/>
    <property type="match status" value="1"/>
</dbReference>
<evidence type="ECO:0000313" key="10">
    <source>
        <dbReference type="Proteomes" id="UP000215596"/>
    </source>
</evidence>
<dbReference type="GO" id="GO:0015833">
    <property type="term" value="P:peptide transport"/>
    <property type="evidence" value="ECO:0007669"/>
    <property type="project" value="InterPro"/>
</dbReference>
<dbReference type="Pfam" id="PF08352">
    <property type="entry name" value="oligo_HPY"/>
    <property type="match status" value="1"/>
</dbReference>
<comment type="caution">
    <text evidence="9">The sequence shown here is derived from an EMBL/GenBank/DDBJ whole genome shotgun (WGS) entry which is preliminary data.</text>
</comment>
<reference evidence="9 10" key="1">
    <citation type="submission" date="2017-07" db="EMBL/GenBank/DDBJ databases">
        <title>Isolation and whole genome analysis of endospore-forming bacteria from heroin.</title>
        <authorList>
            <person name="Kalinowski J."/>
            <person name="Ahrens B."/>
            <person name="Al-Dilaimi A."/>
            <person name="Winkler A."/>
            <person name="Wibberg D."/>
            <person name="Schleenbecker U."/>
            <person name="Ruckert C."/>
            <person name="Wolfel R."/>
            <person name="Grass G."/>
        </authorList>
    </citation>
    <scope>NUCLEOTIDE SEQUENCE [LARGE SCALE GENOMIC DNA]</scope>
    <source>
        <strain evidence="9 10">7537-G1</strain>
    </source>
</reference>
<dbReference type="InterPro" id="IPR013563">
    <property type="entry name" value="Oligopep_ABC_C"/>
</dbReference>
<dbReference type="Pfam" id="PF00005">
    <property type="entry name" value="ABC_tran"/>
    <property type="match status" value="1"/>
</dbReference>
<keyword evidence="3" id="KW-0813">Transport</keyword>
<gene>
    <name evidence="9" type="ORF">CHH67_15375</name>
</gene>
<protein>
    <submittedName>
        <fullName evidence="9">Peptide ABC transporter ATP-binding protein</fullName>
    </submittedName>
</protein>
<keyword evidence="5" id="KW-0547">Nucleotide-binding</keyword>